<protein>
    <submittedName>
        <fullName evidence="1">Isomerase</fullName>
    </submittedName>
</protein>
<dbReference type="AlphaFoldDB" id="F8JM57"/>
<dbReference type="RefSeq" id="WP_014150970.1">
    <property type="nucleotide sequence ID" value="NC_016113.1"/>
</dbReference>
<dbReference type="PANTHER" id="PTHR37950:SF1">
    <property type="entry name" value="4-HYDROXYPHENYLACETATE CATABOLISM PROTEIN"/>
    <property type="match status" value="1"/>
</dbReference>
<reference evidence="2" key="1">
    <citation type="submission" date="2011-12" db="EMBL/GenBank/DDBJ databases">
        <title>Complete genome sequence of Streptomyces cattleya strain DSM 46488.</title>
        <authorList>
            <person name="Ou H.-Y."/>
            <person name="Li P."/>
            <person name="Zhao C."/>
            <person name="O'Hagan D."/>
            <person name="Deng Z."/>
        </authorList>
    </citation>
    <scope>NUCLEOTIDE SEQUENCE [LARGE SCALE GENOMIC DNA]</scope>
    <source>
        <strain evidence="2">ATCC 35852 / DSM 46488 / JCM 4925 / NBRC 14057 / NRRL 8057</strain>
        <plasmid evidence="2">Plasmid pSCATT</plasmid>
    </source>
</reference>
<dbReference type="InterPro" id="IPR014347">
    <property type="entry name" value="Tautomerase/MIF_sf"/>
</dbReference>
<sequence>MPHITVDYSARLDAVFDRRAFVRELHPLVVETAGSRGVCKTFFRAAAETYAGDLPSAETAFVHVEIGLLPGRGDALKARLSEAVLDLLDRHLPADPGERWAHSVEVRDLAPSYRLSDDRRAARRHSAPAAAGCTG</sequence>
<keyword evidence="2" id="KW-1185">Reference proteome</keyword>
<name>F8JM57_STREN</name>
<dbReference type="GO" id="GO:0008704">
    <property type="term" value="F:5-carboxymethyl-2-hydroxymuconate delta-isomerase activity"/>
    <property type="evidence" value="ECO:0007669"/>
    <property type="project" value="InterPro"/>
</dbReference>
<keyword evidence="1" id="KW-0614">Plasmid</keyword>
<accession>F8JM57</accession>
<evidence type="ECO:0000313" key="2">
    <source>
        <dbReference type="Proteomes" id="UP000007842"/>
    </source>
</evidence>
<organism evidence="1 2">
    <name type="scientific">Streptantibioticus cattleyicolor (strain ATCC 35852 / DSM 46488 / JCM 4925 / NBRC 14057 / NRRL 8057)</name>
    <name type="common">Streptomyces cattleya</name>
    <dbReference type="NCBI Taxonomy" id="1003195"/>
    <lineage>
        <taxon>Bacteria</taxon>
        <taxon>Bacillati</taxon>
        <taxon>Actinomycetota</taxon>
        <taxon>Actinomycetes</taxon>
        <taxon>Kitasatosporales</taxon>
        <taxon>Streptomycetaceae</taxon>
        <taxon>Streptantibioticus</taxon>
    </lineage>
</organism>
<dbReference type="KEGG" id="sct:SCAT_p0515"/>
<dbReference type="OrthoDB" id="7203947at2"/>
<dbReference type="HOGENOM" id="CLU_139188_0_0_11"/>
<proteinExistence type="predicted"/>
<dbReference type="Pfam" id="PF02962">
    <property type="entry name" value="CHMI"/>
    <property type="match status" value="1"/>
</dbReference>
<dbReference type="Gene3D" id="3.30.429.10">
    <property type="entry name" value="Macrophage Migration Inhibitory Factor"/>
    <property type="match status" value="1"/>
</dbReference>
<evidence type="ECO:0000313" key="1">
    <source>
        <dbReference type="EMBL" id="AEW99419.1"/>
    </source>
</evidence>
<dbReference type="PATRIC" id="fig|1003195.11.peg.495"/>
<gene>
    <name evidence="1" type="ordered locus">SCATT_p12260</name>
</gene>
<keyword evidence="1" id="KW-0413">Isomerase</keyword>
<dbReference type="PANTHER" id="PTHR37950">
    <property type="entry name" value="4-HYDROXYPHENYLACETATE CATABOLISM PROTEIN"/>
    <property type="match status" value="1"/>
</dbReference>
<dbReference type="SUPFAM" id="SSF55331">
    <property type="entry name" value="Tautomerase/MIF"/>
    <property type="match status" value="1"/>
</dbReference>
<dbReference type="InterPro" id="IPR004220">
    <property type="entry name" value="5-COMe_2-OHmuconate_Isoase"/>
</dbReference>
<dbReference type="EMBL" id="CP003229">
    <property type="protein sequence ID" value="AEW99419.1"/>
    <property type="molecule type" value="Genomic_DNA"/>
</dbReference>
<accession>G8XF77</accession>
<dbReference type="Proteomes" id="UP000007842">
    <property type="component" value="Plasmid pSCATT"/>
</dbReference>
<geneLocation type="plasmid" evidence="1 2">
    <name>pSCATT</name>
</geneLocation>
<dbReference type="KEGG" id="scy:SCATT_p12260"/>